<dbReference type="SUPFAM" id="SSF48371">
    <property type="entry name" value="ARM repeat"/>
    <property type="match status" value="1"/>
</dbReference>
<proteinExistence type="predicted"/>
<dbReference type="Gene3D" id="1.25.10.10">
    <property type="entry name" value="Leucine-rich Repeat Variant"/>
    <property type="match status" value="1"/>
</dbReference>
<dbReference type="InterPro" id="IPR011989">
    <property type="entry name" value="ARM-like"/>
</dbReference>
<sequence length="246" mass="26181">MDTSDDIERLIRLLDSDGHDANGLGPDDAQGELTALGRAADVVTPLVRALPGLGPFAQLCAVEIFQELRDSRAVAALITLLDSADERVREWSAYALADLRAVEAVPTLKRAWSASKARGDDPGEGEPRSLRSALTVLGARSSVRPGVPAASGIGAVEAWPSARLVEVLDELAVRDQVILGFTVWRIGEKGGLYYDDATPRAADLDFTAPWPAIVRQAHAAARTDALVIQPRGDLVAAIDWISSTDV</sequence>
<evidence type="ECO:0000313" key="1">
    <source>
        <dbReference type="EMBL" id="WSE27153.1"/>
    </source>
</evidence>
<dbReference type="RefSeq" id="WP_326566163.1">
    <property type="nucleotide sequence ID" value="NZ_CP142149.1"/>
</dbReference>
<reference evidence="1 2" key="1">
    <citation type="journal article" date="2015" name="Int. J. Syst. Evol. Microbiol.">
        <title>Amycolatopsis rhabdoformis sp. nov., an actinomycete isolated from a tropical forest soil.</title>
        <authorList>
            <person name="Souza W.R."/>
            <person name="Silva R.E."/>
            <person name="Goodfellow M."/>
            <person name="Busarakam K."/>
            <person name="Figueiro F.S."/>
            <person name="Ferreira D."/>
            <person name="Rodrigues-Filho E."/>
            <person name="Moraes L.A.B."/>
            <person name="Zucchi T.D."/>
        </authorList>
    </citation>
    <scope>NUCLEOTIDE SEQUENCE [LARGE SCALE GENOMIC DNA]</scope>
    <source>
        <strain evidence="1 2">NCIMB 14900</strain>
    </source>
</reference>
<dbReference type="InterPro" id="IPR016024">
    <property type="entry name" value="ARM-type_fold"/>
</dbReference>
<keyword evidence="2" id="KW-1185">Reference proteome</keyword>
<dbReference type="EMBL" id="CP142149">
    <property type="protein sequence ID" value="WSE27153.1"/>
    <property type="molecule type" value="Genomic_DNA"/>
</dbReference>
<organism evidence="1 2">
    <name type="scientific">Amycolatopsis rhabdoformis</name>
    <dbReference type="NCBI Taxonomy" id="1448059"/>
    <lineage>
        <taxon>Bacteria</taxon>
        <taxon>Bacillati</taxon>
        <taxon>Actinomycetota</taxon>
        <taxon>Actinomycetes</taxon>
        <taxon>Pseudonocardiales</taxon>
        <taxon>Pseudonocardiaceae</taxon>
        <taxon>Amycolatopsis</taxon>
    </lineage>
</organism>
<gene>
    <name evidence="1" type="ORF">VSH64_30340</name>
</gene>
<protein>
    <submittedName>
        <fullName evidence="1">HEAT repeat domain-containing protein</fullName>
    </submittedName>
</protein>
<dbReference type="Proteomes" id="UP001330812">
    <property type="component" value="Chromosome"/>
</dbReference>
<accession>A0ABZ1I027</accession>
<evidence type="ECO:0000313" key="2">
    <source>
        <dbReference type="Proteomes" id="UP001330812"/>
    </source>
</evidence>
<name>A0ABZ1I027_9PSEU</name>
<dbReference type="Pfam" id="PF13646">
    <property type="entry name" value="HEAT_2"/>
    <property type="match status" value="1"/>
</dbReference>